<accession>A0A089P0F9</accession>
<organism evidence="1 2">
    <name type="scientific">Methylobacterium oryzae CBMB20</name>
    <dbReference type="NCBI Taxonomy" id="693986"/>
    <lineage>
        <taxon>Bacteria</taxon>
        <taxon>Pseudomonadati</taxon>
        <taxon>Pseudomonadota</taxon>
        <taxon>Alphaproteobacteria</taxon>
        <taxon>Hyphomicrobiales</taxon>
        <taxon>Methylobacteriaceae</taxon>
        <taxon>Methylobacterium</taxon>
    </lineage>
</organism>
<evidence type="ECO:0000313" key="1">
    <source>
        <dbReference type="EMBL" id="AIQ93152.1"/>
    </source>
</evidence>
<protein>
    <submittedName>
        <fullName evidence="1">Protein of unassigned function</fullName>
    </submittedName>
</protein>
<reference evidence="1 2" key="1">
    <citation type="journal article" date="2014" name="PLoS ONE">
        <title>Genome Information of Methylobacterium oryzae, a Plant-Probiotic Methylotroph in the Phyllosphere.</title>
        <authorList>
            <person name="Kwak M.J."/>
            <person name="Jeong H."/>
            <person name="Madhaiyan M."/>
            <person name="Lee Y."/>
            <person name="Sa T.M."/>
            <person name="Oh T.K."/>
            <person name="Kim J.F."/>
        </authorList>
    </citation>
    <scope>NUCLEOTIDE SEQUENCE [LARGE SCALE GENOMIC DNA]</scope>
    <source>
        <strain evidence="1 2">CBMB20</strain>
    </source>
</reference>
<gene>
    <name evidence="1" type="ORF">MOC_5397</name>
</gene>
<dbReference type="AlphaFoldDB" id="A0A089P0F9"/>
<sequence length="105" mass="11541">MTPDQEPLLIPDTEDKVGAIVVFAPLDTTRDADRLRRLEMYLLAEFPEQQFVVTVRESRSDDGVSAGFLTVQDGQSLMPDAAGMALIGRVLDAVAQFVAHGPRFH</sequence>
<dbReference type="EMBL" id="CP003811">
    <property type="protein sequence ID" value="AIQ93152.1"/>
    <property type="molecule type" value="Genomic_DNA"/>
</dbReference>
<dbReference type="HOGENOM" id="CLU_2233371_0_0_5"/>
<dbReference type="KEGG" id="mor:MOC_5397"/>
<name>A0A089P0F9_9HYPH</name>
<dbReference type="Proteomes" id="UP000029492">
    <property type="component" value="Chromosome"/>
</dbReference>
<dbReference type="RefSeq" id="WP_043759921.1">
    <property type="nucleotide sequence ID" value="NZ_CP003811.1"/>
</dbReference>
<keyword evidence="2" id="KW-1185">Reference proteome</keyword>
<dbReference type="STRING" id="693986.MOC_5397"/>
<proteinExistence type="predicted"/>
<evidence type="ECO:0000313" key="2">
    <source>
        <dbReference type="Proteomes" id="UP000029492"/>
    </source>
</evidence>